<evidence type="ECO:0000256" key="1">
    <source>
        <dbReference type="ARBA" id="ARBA00006484"/>
    </source>
</evidence>
<organism evidence="3 4">
    <name type="scientific">Natrialba aegyptia DSM 13077</name>
    <dbReference type="NCBI Taxonomy" id="1227491"/>
    <lineage>
        <taxon>Archaea</taxon>
        <taxon>Methanobacteriati</taxon>
        <taxon>Methanobacteriota</taxon>
        <taxon>Stenosarchaea group</taxon>
        <taxon>Halobacteria</taxon>
        <taxon>Halobacteriales</taxon>
        <taxon>Natrialbaceae</taxon>
        <taxon>Natrialba</taxon>
    </lineage>
</organism>
<comment type="similarity">
    <text evidence="1">Belongs to the short-chain dehydrogenases/reductases (SDR) family.</text>
</comment>
<dbReference type="Proteomes" id="UP000011591">
    <property type="component" value="Unassembled WGS sequence"/>
</dbReference>
<dbReference type="EMBL" id="AOIP01000065">
    <property type="protein sequence ID" value="ELY97731.1"/>
    <property type="molecule type" value="Genomic_DNA"/>
</dbReference>
<dbReference type="GO" id="GO:0016491">
    <property type="term" value="F:oxidoreductase activity"/>
    <property type="evidence" value="ECO:0007669"/>
    <property type="project" value="UniProtKB-KW"/>
</dbReference>
<accession>M0AH80</accession>
<gene>
    <name evidence="3" type="ORF">C480_22359</name>
</gene>
<dbReference type="Pfam" id="PF00106">
    <property type="entry name" value="adh_short"/>
    <property type="match status" value="1"/>
</dbReference>
<evidence type="ECO:0000256" key="2">
    <source>
        <dbReference type="ARBA" id="ARBA00023002"/>
    </source>
</evidence>
<keyword evidence="2" id="KW-0560">Oxidoreductase</keyword>
<dbReference type="PANTHER" id="PTHR44196">
    <property type="entry name" value="DEHYDROGENASE/REDUCTASE SDR FAMILY MEMBER 7B"/>
    <property type="match status" value="1"/>
</dbReference>
<sequence>MDERTVVVTGSSKGIGKALAKRFAAEGATVVTNSRDGSRAERVAEEIRADGG</sequence>
<dbReference type="Gene3D" id="3.40.50.720">
    <property type="entry name" value="NAD(P)-binding Rossmann-like Domain"/>
    <property type="match status" value="1"/>
</dbReference>
<dbReference type="InterPro" id="IPR036291">
    <property type="entry name" value="NAD(P)-bd_dom_sf"/>
</dbReference>
<dbReference type="AlphaFoldDB" id="M0AH80"/>
<reference evidence="3 4" key="1">
    <citation type="journal article" date="2014" name="PLoS Genet.">
        <title>Phylogenetically driven sequencing of extremely halophilic archaea reveals strategies for static and dynamic osmo-response.</title>
        <authorList>
            <person name="Becker E.A."/>
            <person name="Seitzer P.M."/>
            <person name="Tritt A."/>
            <person name="Larsen D."/>
            <person name="Krusor M."/>
            <person name="Yao A.I."/>
            <person name="Wu D."/>
            <person name="Madern D."/>
            <person name="Eisen J.A."/>
            <person name="Darling A.E."/>
            <person name="Facciotti M.T."/>
        </authorList>
    </citation>
    <scope>NUCLEOTIDE SEQUENCE [LARGE SCALE GENOMIC DNA]</scope>
    <source>
        <strain evidence="3 4">DSM 13077</strain>
    </source>
</reference>
<dbReference type="PATRIC" id="fig|1227491.4.peg.4499"/>
<dbReference type="SUPFAM" id="SSF51735">
    <property type="entry name" value="NAD(P)-binding Rossmann-fold domains"/>
    <property type="match status" value="1"/>
</dbReference>
<keyword evidence="4" id="KW-1185">Reference proteome</keyword>
<proteinExistence type="inferred from homology"/>
<comment type="caution">
    <text evidence="3">The sequence shown here is derived from an EMBL/GenBank/DDBJ whole genome shotgun (WGS) entry which is preliminary data.</text>
</comment>
<protein>
    <submittedName>
        <fullName evidence="3">Short-chain dehydrogenase/reductase SDR</fullName>
    </submittedName>
</protein>
<dbReference type="InterPro" id="IPR002347">
    <property type="entry name" value="SDR_fam"/>
</dbReference>
<evidence type="ECO:0000313" key="4">
    <source>
        <dbReference type="Proteomes" id="UP000011591"/>
    </source>
</evidence>
<name>M0AH80_9EURY</name>
<dbReference type="GO" id="GO:0016020">
    <property type="term" value="C:membrane"/>
    <property type="evidence" value="ECO:0007669"/>
    <property type="project" value="TreeGrafter"/>
</dbReference>
<evidence type="ECO:0000313" key="3">
    <source>
        <dbReference type="EMBL" id="ELY97731.1"/>
    </source>
</evidence>
<dbReference type="PANTHER" id="PTHR44196:SF1">
    <property type="entry name" value="DEHYDROGENASE_REDUCTASE SDR FAMILY MEMBER 7B"/>
    <property type="match status" value="1"/>
</dbReference>